<proteinExistence type="predicted"/>
<dbReference type="EMBL" id="CAJNOE010000866">
    <property type="protein sequence ID" value="CAF1348918.1"/>
    <property type="molecule type" value="Genomic_DNA"/>
</dbReference>
<sequence length="121" mass="14252">MELKEIYELETSEDSEATTSKEISCFRDQPTINIKEKNISLSSKSKRRCVFNKQWLNDPKYASFLRECRTDKYSDHYSICKSDFSIANGGVYLINSHIEHVLMYNVVLLFNCIVFNREFMN</sequence>
<comment type="caution">
    <text evidence="1">The sequence shown here is derived from an EMBL/GenBank/DDBJ whole genome shotgun (WGS) entry which is preliminary data.</text>
</comment>
<protein>
    <submittedName>
        <fullName evidence="1">Uncharacterized protein</fullName>
    </submittedName>
</protein>
<evidence type="ECO:0000313" key="2">
    <source>
        <dbReference type="EMBL" id="CAF4041673.1"/>
    </source>
</evidence>
<accession>A0A815H8S9</accession>
<dbReference type="Proteomes" id="UP000663860">
    <property type="component" value="Unassembled WGS sequence"/>
</dbReference>
<dbReference type="AlphaFoldDB" id="A0A815H8S9"/>
<dbReference type="EMBL" id="CAJOBB010003456">
    <property type="protein sequence ID" value="CAF4041673.1"/>
    <property type="molecule type" value="Genomic_DNA"/>
</dbReference>
<name>A0A815H8S9_9BILA</name>
<gene>
    <name evidence="1" type="ORF">IZO911_LOCUS36660</name>
    <name evidence="2" type="ORF">KXQ929_LOCUS30958</name>
</gene>
<dbReference type="Proteomes" id="UP000663868">
    <property type="component" value="Unassembled WGS sequence"/>
</dbReference>
<evidence type="ECO:0000313" key="3">
    <source>
        <dbReference type="Proteomes" id="UP000663860"/>
    </source>
</evidence>
<organism evidence="1 3">
    <name type="scientific">Adineta steineri</name>
    <dbReference type="NCBI Taxonomy" id="433720"/>
    <lineage>
        <taxon>Eukaryota</taxon>
        <taxon>Metazoa</taxon>
        <taxon>Spiralia</taxon>
        <taxon>Gnathifera</taxon>
        <taxon>Rotifera</taxon>
        <taxon>Eurotatoria</taxon>
        <taxon>Bdelloidea</taxon>
        <taxon>Adinetida</taxon>
        <taxon>Adinetidae</taxon>
        <taxon>Adineta</taxon>
    </lineage>
</organism>
<reference evidence="1" key="1">
    <citation type="submission" date="2021-02" db="EMBL/GenBank/DDBJ databases">
        <authorList>
            <person name="Nowell W R."/>
        </authorList>
    </citation>
    <scope>NUCLEOTIDE SEQUENCE</scope>
</reference>
<evidence type="ECO:0000313" key="1">
    <source>
        <dbReference type="EMBL" id="CAF1348918.1"/>
    </source>
</evidence>